<dbReference type="PANTHER" id="PTHR31064">
    <property type="entry name" value="POTASSIUM TRANSPORT PROTEIN DDB_G0292412-RELATED"/>
    <property type="match status" value="1"/>
</dbReference>
<dbReference type="GO" id="GO:0140107">
    <property type="term" value="F:high-affinity potassium ion transmembrane transporter activity"/>
    <property type="evidence" value="ECO:0007669"/>
    <property type="project" value="TreeGrafter"/>
</dbReference>
<evidence type="ECO:0000256" key="5">
    <source>
        <dbReference type="ARBA" id="ARBA00022692"/>
    </source>
</evidence>
<evidence type="ECO:0000313" key="12">
    <source>
        <dbReference type="EMBL" id="GAO49218.1"/>
    </source>
</evidence>
<feature type="transmembrane region" description="Helical" evidence="10">
    <location>
        <begin position="582"/>
        <end position="604"/>
    </location>
</feature>
<keyword evidence="13" id="KW-1185">Reference proteome</keyword>
<feature type="region of interest" description="Disordered" evidence="11">
    <location>
        <begin position="187"/>
        <end position="268"/>
    </location>
</feature>
<evidence type="ECO:0000256" key="1">
    <source>
        <dbReference type="ARBA" id="ARBA00004141"/>
    </source>
</evidence>
<keyword evidence="8 10" id="KW-0406">Ion transport</keyword>
<dbReference type="EMBL" id="BACD03000021">
    <property type="protein sequence ID" value="GAO49218.1"/>
    <property type="molecule type" value="Genomic_DNA"/>
</dbReference>
<dbReference type="Pfam" id="PF02386">
    <property type="entry name" value="TrkH"/>
    <property type="match status" value="1"/>
</dbReference>
<keyword evidence="6 10" id="KW-0630">Potassium</keyword>
<dbReference type="GO" id="GO:0030007">
    <property type="term" value="P:intracellular potassium ion homeostasis"/>
    <property type="evidence" value="ECO:0007669"/>
    <property type="project" value="UniProtKB-UniRule"/>
</dbReference>
<keyword evidence="5 10" id="KW-0812">Transmembrane</keyword>
<protein>
    <recommendedName>
        <fullName evidence="10">Potassium transport protein</fullName>
    </recommendedName>
</protein>
<evidence type="ECO:0000256" key="11">
    <source>
        <dbReference type="SAM" id="MobiDB-lite"/>
    </source>
</evidence>
<feature type="transmembrane region" description="Helical" evidence="10">
    <location>
        <begin position="644"/>
        <end position="664"/>
    </location>
</feature>
<dbReference type="Proteomes" id="UP000033140">
    <property type="component" value="Unassembled WGS sequence"/>
</dbReference>
<reference evidence="12 13" key="1">
    <citation type="journal article" date="2011" name="J. Gen. Appl. Microbiol.">
        <title>Draft genome sequencing of the enigmatic yeast Saitoella complicata.</title>
        <authorList>
            <person name="Nishida H."/>
            <person name="Hamamoto M."/>
            <person name="Sugiyama J."/>
        </authorList>
    </citation>
    <scope>NUCLEOTIDE SEQUENCE [LARGE SCALE GENOMIC DNA]</scope>
    <source>
        <strain evidence="12 13">NRRL Y-17804</strain>
    </source>
</reference>
<feature type="transmembrane region" description="Helical" evidence="10">
    <location>
        <begin position="489"/>
        <end position="507"/>
    </location>
</feature>
<feature type="transmembrane region" description="Helical" evidence="10">
    <location>
        <begin position="728"/>
        <end position="750"/>
    </location>
</feature>
<proteinExistence type="inferred from homology"/>
<feature type="transmembrane region" description="Helical" evidence="10">
    <location>
        <begin position="445"/>
        <end position="469"/>
    </location>
</feature>
<feature type="transmembrane region" description="Helical" evidence="10">
    <location>
        <begin position="115"/>
        <end position="136"/>
    </location>
</feature>
<dbReference type="InterPro" id="IPR051143">
    <property type="entry name" value="TrkH_K-transport"/>
</dbReference>
<feature type="transmembrane region" description="Helical" evidence="10">
    <location>
        <begin position="58"/>
        <end position="78"/>
    </location>
</feature>
<feature type="region of interest" description="Disordered" evidence="11">
    <location>
        <begin position="801"/>
        <end position="826"/>
    </location>
</feature>
<comment type="subcellular location">
    <subcellularLocation>
        <location evidence="1">Membrane</location>
        <topology evidence="1">Multi-pass membrane protein</topology>
    </subcellularLocation>
</comment>
<evidence type="ECO:0000256" key="9">
    <source>
        <dbReference type="ARBA" id="ARBA00023136"/>
    </source>
</evidence>
<dbReference type="STRING" id="698492.A0A0E9NHD0"/>
<dbReference type="InterPro" id="IPR015958">
    <property type="entry name" value="Trk1_fungi"/>
</dbReference>
<feature type="compositionally biased region" description="Polar residues" evidence="11">
    <location>
        <begin position="211"/>
        <end position="220"/>
    </location>
</feature>
<dbReference type="GO" id="GO:0005886">
    <property type="term" value="C:plasma membrane"/>
    <property type="evidence" value="ECO:0007669"/>
    <property type="project" value="InterPro"/>
</dbReference>
<dbReference type="NCBIfam" id="TIGR00934">
    <property type="entry name" value="2a38euk"/>
    <property type="match status" value="1"/>
</dbReference>
<dbReference type="GO" id="GO:1990573">
    <property type="term" value="P:potassium ion import across plasma membrane"/>
    <property type="evidence" value="ECO:0007669"/>
    <property type="project" value="TreeGrafter"/>
</dbReference>
<feature type="compositionally biased region" description="Polar residues" evidence="11">
    <location>
        <begin position="246"/>
        <end position="257"/>
    </location>
</feature>
<dbReference type="PANTHER" id="PTHR31064:SF30">
    <property type="entry name" value="HIGH-AFFINITY POTASSIUM TRANSPORT PROTEIN-RELATED"/>
    <property type="match status" value="1"/>
</dbReference>
<feature type="transmembrane region" description="Helical" evidence="10">
    <location>
        <begin position="699"/>
        <end position="716"/>
    </location>
</feature>
<feature type="transmembrane region" description="Helical" evidence="10">
    <location>
        <begin position="519"/>
        <end position="544"/>
    </location>
</feature>
<reference evidence="12 13" key="3">
    <citation type="journal article" date="2015" name="Genome Announc.">
        <title>Draft Genome Sequence of the Archiascomycetous Yeast Saitoella complicata.</title>
        <authorList>
            <person name="Yamauchi K."/>
            <person name="Kondo S."/>
            <person name="Hamamoto M."/>
            <person name="Takahashi Y."/>
            <person name="Ogura Y."/>
            <person name="Hayashi T."/>
            <person name="Nishida H."/>
        </authorList>
    </citation>
    <scope>NUCLEOTIDE SEQUENCE [LARGE SCALE GENOMIC DNA]</scope>
    <source>
        <strain evidence="12 13">NRRL Y-17804</strain>
    </source>
</reference>
<evidence type="ECO:0000256" key="6">
    <source>
        <dbReference type="ARBA" id="ARBA00022958"/>
    </source>
</evidence>
<comment type="caution">
    <text evidence="12">The sequence shown here is derived from an EMBL/GenBank/DDBJ whole genome shotgun (WGS) entry which is preliminary data.</text>
</comment>
<dbReference type="InterPro" id="IPR003445">
    <property type="entry name" value="Cat_transpt"/>
</dbReference>
<sequence length="826" mass="91892">MGGTQTHGASSGERRFKLFGTIAESRGIEDDESYRSMPWTDVGRSLLARLRKPVRLDFIHLHYMYFISSVIIGSIMLYPNGSIRYIDALFLSSGACTQAGLNTVDINSLSNYQQAVLYVLPLFTNPITVNFGIVLIRLRWFRKRFEHIVREAQLQLSARRTMSRTRSRQDIEERGVGGREIRVLLNGGRFTEPRGRNSMPVGESMELSLQRPPSHNTIASSHEGDLSSRAGKKPSSFADGHADNAASATESDATNQPLPKVGSPDIRFADLPQPRRLSVDQQGSSHIAFANAPIVDRPEVAPLFVPRPQDVGGTDRDDPAESNALRRIKSAVSHRRRNSDLFTPTDGSSNVFSRRTLTVDSRTPVYQVRKATGVDIPHSLTFERVLSGAFRNRKREGSPTSRRSTRTNVELPYLSYAATVGRNSTFVDLTPEQRQELGGIEYRSLVALVWVLGTYFVFLHVFGIVSLLVFVYTARGSASVVDAAGAPRAWWAIFTAASSFNDVGFTLTPDSFLSLQRAAFLLLVCGFLVVVGNTGFPVFLRFYIWVLSKLVPDDSPRKEPLAFLLDHPRRCFTLLFPSGPTWWLFAILVGLNVIDVILFIILDLGDTAVQSIPGGYRFVAALFQAIATRTAGFGVVSLTALHPAILVSYMVMMYISVYPVAINVRRTNVYEERSLGIYSGDDLEEQGTSFVGTHIRRQLSFDLWYVFLGLFLIAIIENRRISEGDYAFNMFYILFEVVSAYGTVGLSTGYPTINASLSAEFHTLSKLVIIALQIRGRHRGLPVSLDRAVVLPGEHMVRKEEEDNAMRGAGRRRSMSMSLAEDRDDA</sequence>
<evidence type="ECO:0000256" key="2">
    <source>
        <dbReference type="ARBA" id="ARBA00009137"/>
    </source>
</evidence>
<reference evidence="12 13" key="2">
    <citation type="journal article" date="2014" name="J. Gen. Appl. Microbiol.">
        <title>The early diverging ascomycetous budding yeast Saitoella complicata has three histone deacetylases belonging to the Clr6, Hos2, and Rpd3 lineages.</title>
        <authorList>
            <person name="Nishida H."/>
            <person name="Matsumoto T."/>
            <person name="Kondo S."/>
            <person name="Hamamoto M."/>
            <person name="Yoshikawa H."/>
        </authorList>
    </citation>
    <scope>NUCLEOTIDE SEQUENCE [LARGE SCALE GENOMIC DNA]</scope>
    <source>
        <strain evidence="12 13">NRRL Y-17804</strain>
    </source>
</reference>
<evidence type="ECO:0000256" key="8">
    <source>
        <dbReference type="ARBA" id="ARBA00023065"/>
    </source>
</evidence>
<evidence type="ECO:0000256" key="7">
    <source>
        <dbReference type="ARBA" id="ARBA00022989"/>
    </source>
</evidence>
<keyword evidence="3 10" id="KW-0813">Transport</keyword>
<accession>A0A0E9NHD0</accession>
<dbReference type="InterPro" id="IPR004773">
    <property type="entry name" value="K/Na_transp_Trk1/HKT1"/>
</dbReference>
<evidence type="ECO:0000256" key="10">
    <source>
        <dbReference type="PIRNR" id="PIRNR002450"/>
    </source>
</evidence>
<dbReference type="OMA" id="RMTNDGI"/>
<gene>
    <name evidence="12" type="ORF">G7K_3375-t2</name>
</gene>
<comment type="similarity">
    <text evidence="2 10">Belongs to the TrkH potassium transport family.</text>
</comment>
<keyword evidence="4 10" id="KW-0633">Potassium transport</keyword>
<evidence type="ECO:0000256" key="3">
    <source>
        <dbReference type="ARBA" id="ARBA00022448"/>
    </source>
</evidence>
<keyword evidence="9 10" id="KW-0472">Membrane</keyword>
<evidence type="ECO:0000256" key="4">
    <source>
        <dbReference type="ARBA" id="ARBA00022538"/>
    </source>
</evidence>
<dbReference type="PIRSF" id="PIRSF002450">
    <property type="entry name" value="K+_transpter_TRK"/>
    <property type="match status" value="1"/>
</dbReference>
<keyword evidence="7 10" id="KW-1133">Transmembrane helix</keyword>
<evidence type="ECO:0000313" key="13">
    <source>
        <dbReference type="Proteomes" id="UP000033140"/>
    </source>
</evidence>
<organism evidence="12 13">
    <name type="scientific">Saitoella complicata (strain BCRC 22490 / CBS 7301 / JCM 7358 / NBRC 10748 / NRRL Y-17804)</name>
    <dbReference type="NCBI Taxonomy" id="698492"/>
    <lineage>
        <taxon>Eukaryota</taxon>
        <taxon>Fungi</taxon>
        <taxon>Dikarya</taxon>
        <taxon>Ascomycota</taxon>
        <taxon>Taphrinomycotina</taxon>
        <taxon>Taphrinomycotina incertae sedis</taxon>
        <taxon>Saitoella</taxon>
    </lineage>
</organism>
<feature type="transmembrane region" description="Helical" evidence="10">
    <location>
        <begin position="616"/>
        <end position="638"/>
    </location>
</feature>
<dbReference type="AlphaFoldDB" id="A0A0E9NHD0"/>
<name>A0A0E9NHD0_SAICN</name>